<organism evidence="1 2">
    <name type="scientific">Hornefia porci</name>
    <dbReference type="NCBI Taxonomy" id="2652292"/>
    <lineage>
        <taxon>Bacteria</taxon>
        <taxon>Bacillati</taxon>
        <taxon>Bacillota</taxon>
        <taxon>Clostridia</taxon>
        <taxon>Peptostreptococcales</taxon>
        <taxon>Anaerovoracaceae</taxon>
        <taxon>Hornefia</taxon>
    </lineage>
</organism>
<evidence type="ECO:0000313" key="2">
    <source>
        <dbReference type="Proteomes" id="UP000187404"/>
    </source>
</evidence>
<dbReference type="EMBL" id="MJIE01000001">
    <property type="protein sequence ID" value="OLR56095.1"/>
    <property type="molecule type" value="Genomic_DNA"/>
</dbReference>
<keyword evidence="2" id="KW-1185">Reference proteome</keyword>
<proteinExistence type="predicted"/>
<evidence type="ECO:0008006" key="3">
    <source>
        <dbReference type="Google" id="ProtNLM"/>
    </source>
</evidence>
<protein>
    <recommendedName>
        <fullName evidence="3">Transcriptional regulator, AbiEi antitoxin, Type IV TA system</fullName>
    </recommendedName>
</protein>
<dbReference type="Proteomes" id="UP000187404">
    <property type="component" value="Unassembled WGS sequence"/>
</dbReference>
<reference evidence="1 2" key="1">
    <citation type="journal article" date="2016" name="Appl. Environ. Microbiol.">
        <title>Function and Phylogeny of Bacterial Butyryl Coenzyme A:Acetate Transferases and Their Diversity in the Proximal Colon of Swine.</title>
        <authorList>
            <person name="Trachsel J."/>
            <person name="Bayles D.O."/>
            <person name="Looft T."/>
            <person name="Levine U.Y."/>
            <person name="Allen H.K."/>
        </authorList>
    </citation>
    <scope>NUCLEOTIDE SEQUENCE [LARGE SCALE GENOMIC DNA]</scope>
    <source>
        <strain evidence="1 2">68-3-10</strain>
    </source>
</reference>
<comment type="caution">
    <text evidence="1">The sequence shown here is derived from an EMBL/GenBank/DDBJ whole genome shotgun (WGS) entry which is preliminary data.</text>
</comment>
<dbReference type="STRING" id="1261640.BHK98_08475"/>
<sequence length="180" mass="21454">MLLSYQECIDRYGNDYKLKKELANGTLFMKEKGIYSTKRSVSEIDIIMRKYPKAICTGNSAFYYHSLTDVIPGHYYLATRRTDTRIKDPRVRQSFMKEDIFKAGITELQYNNSIIRIYSPERMLIELMRFRARIPMDYYKEIIQNYRKLSFEMDFGLVEDYAGMFRNGAKLMDMIQMEVL</sequence>
<name>A0A1Q9JIW1_9FIRM</name>
<dbReference type="OrthoDB" id="9801429at2"/>
<dbReference type="AlphaFoldDB" id="A0A1Q9JIW1"/>
<gene>
    <name evidence="1" type="ORF">BHK98_08475</name>
</gene>
<evidence type="ECO:0000313" key="1">
    <source>
        <dbReference type="EMBL" id="OLR56095.1"/>
    </source>
</evidence>
<accession>A0A1Q9JIW1</accession>
<dbReference type="RefSeq" id="WP_075713379.1">
    <property type="nucleotide sequence ID" value="NZ_MJIE01000001.1"/>
</dbReference>